<name>A0AA40F7G4_9PEZI</name>
<keyword evidence="1" id="KW-0732">Signal</keyword>
<organism evidence="2 3">
    <name type="scientific">Schizothecium vesticola</name>
    <dbReference type="NCBI Taxonomy" id="314040"/>
    <lineage>
        <taxon>Eukaryota</taxon>
        <taxon>Fungi</taxon>
        <taxon>Dikarya</taxon>
        <taxon>Ascomycota</taxon>
        <taxon>Pezizomycotina</taxon>
        <taxon>Sordariomycetes</taxon>
        <taxon>Sordariomycetidae</taxon>
        <taxon>Sordariales</taxon>
        <taxon>Schizotheciaceae</taxon>
        <taxon>Schizothecium</taxon>
    </lineage>
</organism>
<sequence length="121" mass="13234">MKLFTLLSLSLLSLAAALPADTEPGMTRWDKRSNVWCVVTGKTQGANVHCRAGPSTDSKHVRYVKVGDLLRFTCYKKGECVDGNCTWDYAVGNIYGDEPKNCYVSGRYTDDLCTAAALGKC</sequence>
<proteinExistence type="predicted"/>
<keyword evidence="3" id="KW-1185">Reference proteome</keyword>
<dbReference type="AlphaFoldDB" id="A0AA40F7G4"/>
<dbReference type="Proteomes" id="UP001172155">
    <property type="component" value="Unassembled WGS sequence"/>
</dbReference>
<protein>
    <submittedName>
        <fullName evidence="2">Uncharacterized protein</fullName>
    </submittedName>
</protein>
<evidence type="ECO:0000313" key="2">
    <source>
        <dbReference type="EMBL" id="KAK0752471.1"/>
    </source>
</evidence>
<evidence type="ECO:0000313" key="3">
    <source>
        <dbReference type="Proteomes" id="UP001172155"/>
    </source>
</evidence>
<gene>
    <name evidence="2" type="ORF">B0T18DRAFT_388402</name>
</gene>
<accession>A0AA40F7G4</accession>
<feature type="signal peptide" evidence="1">
    <location>
        <begin position="1"/>
        <end position="17"/>
    </location>
</feature>
<evidence type="ECO:0000256" key="1">
    <source>
        <dbReference type="SAM" id="SignalP"/>
    </source>
</evidence>
<reference evidence="2" key="1">
    <citation type="submission" date="2023-06" db="EMBL/GenBank/DDBJ databases">
        <title>Genome-scale phylogeny and comparative genomics of the fungal order Sordariales.</title>
        <authorList>
            <consortium name="Lawrence Berkeley National Laboratory"/>
            <person name="Hensen N."/>
            <person name="Bonometti L."/>
            <person name="Westerberg I."/>
            <person name="Brannstrom I.O."/>
            <person name="Guillou S."/>
            <person name="Cros-Aarteil S."/>
            <person name="Calhoun S."/>
            <person name="Haridas S."/>
            <person name="Kuo A."/>
            <person name="Mondo S."/>
            <person name="Pangilinan J."/>
            <person name="Riley R."/>
            <person name="LaButti K."/>
            <person name="Andreopoulos B."/>
            <person name="Lipzen A."/>
            <person name="Chen C."/>
            <person name="Yanf M."/>
            <person name="Daum C."/>
            <person name="Ng V."/>
            <person name="Clum A."/>
            <person name="Steindorff A."/>
            <person name="Ohm R."/>
            <person name="Martin F."/>
            <person name="Silar P."/>
            <person name="Natvig D."/>
            <person name="Lalanne C."/>
            <person name="Gautier V."/>
            <person name="Ament-velasquez S.L."/>
            <person name="Kruys A."/>
            <person name="Hutchinson M.I."/>
            <person name="Powell A.J."/>
            <person name="Barry K."/>
            <person name="Miller A.N."/>
            <person name="Grigoriev I.V."/>
            <person name="Debuchy R."/>
            <person name="Gladieux P."/>
            <person name="Thoren M.H."/>
            <person name="Johannesson H."/>
        </authorList>
    </citation>
    <scope>NUCLEOTIDE SEQUENCE</scope>
    <source>
        <strain evidence="2">SMH3187-1</strain>
    </source>
</reference>
<comment type="caution">
    <text evidence="2">The sequence shown here is derived from an EMBL/GenBank/DDBJ whole genome shotgun (WGS) entry which is preliminary data.</text>
</comment>
<feature type="chain" id="PRO_5041392060" evidence="1">
    <location>
        <begin position="18"/>
        <end position="121"/>
    </location>
</feature>
<dbReference type="EMBL" id="JAUKUD010000002">
    <property type="protein sequence ID" value="KAK0752471.1"/>
    <property type="molecule type" value="Genomic_DNA"/>
</dbReference>